<evidence type="ECO:0000256" key="1">
    <source>
        <dbReference type="SAM" id="Phobius"/>
    </source>
</evidence>
<reference evidence="2 3" key="1">
    <citation type="submission" date="2018-09" db="EMBL/GenBank/DDBJ databases">
        <title>Genomic Encyclopedia of Archaeal and Bacterial Type Strains, Phase II (KMG-II): from individual species to whole genera.</title>
        <authorList>
            <person name="Goeker M."/>
        </authorList>
    </citation>
    <scope>NUCLEOTIDE SEQUENCE [LARGE SCALE GENOMIC DNA]</scope>
    <source>
        <strain evidence="2 3">DSM 21950</strain>
    </source>
</reference>
<keyword evidence="1" id="KW-1133">Transmembrane helix</keyword>
<comment type="caution">
    <text evidence="2">The sequence shown here is derived from an EMBL/GenBank/DDBJ whole genome shotgun (WGS) entry which is preliminary data.</text>
</comment>
<accession>A0A419X4K2</accession>
<dbReference type="OrthoDB" id="1414794at2"/>
<dbReference type="EMBL" id="RAPQ01000009">
    <property type="protein sequence ID" value="RKE02540.1"/>
    <property type="molecule type" value="Genomic_DNA"/>
</dbReference>
<name>A0A419X4K2_9BACT</name>
<evidence type="ECO:0000313" key="2">
    <source>
        <dbReference type="EMBL" id="RKE02540.1"/>
    </source>
</evidence>
<dbReference type="Pfam" id="PF19578">
    <property type="entry name" value="DUF6090"/>
    <property type="match status" value="1"/>
</dbReference>
<keyword evidence="1" id="KW-0472">Membrane</keyword>
<feature type="transmembrane region" description="Helical" evidence="1">
    <location>
        <begin position="21"/>
        <end position="42"/>
    </location>
</feature>
<proteinExistence type="predicted"/>
<dbReference type="RefSeq" id="WP_120240398.1">
    <property type="nucleotide sequence ID" value="NZ_RAPQ01000009.1"/>
</dbReference>
<sequence>MIKFFRTIRQKLLSENKFSKYLIYAIGEIVLVVIGILIALQINKWNENKKNKKVEIVYLKGIENNIGTDISELKLHFANDTLKLNAYTYLIKALNSGVKKSQYRNIISNAYIVGKDNWFEGQNVVFEDMKSSGKLGLIQNDSIKYAIQDYYRFFGEVIKQEDVSNYNIRKIRDRNSQFVNISSYLEPLFPKQWNGKTGPPNVSFMEKSNFSEVGPKMMDNFSEMKVNQFNSHRSRIKLYEKAKVLKIMLENYLIVNENS</sequence>
<dbReference type="Proteomes" id="UP000284531">
    <property type="component" value="Unassembled WGS sequence"/>
</dbReference>
<evidence type="ECO:0000313" key="3">
    <source>
        <dbReference type="Proteomes" id="UP000284531"/>
    </source>
</evidence>
<protein>
    <submittedName>
        <fullName evidence="2">Uncharacterized protein</fullName>
    </submittedName>
</protein>
<keyword evidence="3" id="KW-1185">Reference proteome</keyword>
<gene>
    <name evidence="2" type="ORF">BXY64_2635</name>
</gene>
<organism evidence="2 3">
    <name type="scientific">Marinifilum flexuosum</name>
    <dbReference type="NCBI Taxonomy" id="1117708"/>
    <lineage>
        <taxon>Bacteria</taxon>
        <taxon>Pseudomonadati</taxon>
        <taxon>Bacteroidota</taxon>
        <taxon>Bacteroidia</taxon>
        <taxon>Marinilabiliales</taxon>
        <taxon>Marinifilaceae</taxon>
    </lineage>
</organism>
<keyword evidence="1" id="KW-0812">Transmembrane</keyword>
<dbReference type="AlphaFoldDB" id="A0A419X4K2"/>
<dbReference type="InterPro" id="IPR045749">
    <property type="entry name" value="DUF6090"/>
</dbReference>